<proteinExistence type="predicted"/>
<evidence type="ECO:0000256" key="4">
    <source>
        <dbReference type="ARBA" id="ARBA00023110"/>
    </source>
</evidence>
<evidence type="ECO:0000256" key="2">
    <source>
        <dbReference type="ARBA" id="ARBA00013194"/>
    </source>
</evidence>
<dbReference type="PANTHER" id="PTHR47245">
    <property type="entry name" value="PEPTIDYLPROLYL ISOMERASE"/>
    <property type="match status" value="1"/>
</dbReference>
<organism evidence="8 9">
    <name type="scientific">Adonisia turfae CCMR0082</name>
    <dbReference type="NCBI Taxonomy" id="2304604"/>
    <lineage>
        <taxon>Bacteria</taxon>
        <taxon>Bacillati</taxon>
        <taxon>Cyanobacteriota</taxon>
        <taxon>Adonisia</taxon>
        <taxon>Adonisia turfae</taxon>
    </lineage>
</organism>
<dbReference type="InterPro" id="IPR050245">
    <property type="entry name" value="PrsA_foldase"/>
</dbReference>
<dbReference type="AlphaFoldDB" id="A0A6M0RZV6"/>
<dbReference type="Proteomes" id="UP000473574">
    <property type="component" value="Unassembled WGS sequence"/>
</dbReference>
<dbReference type="RefSeq" id="WP_163659646.1">
    <property type="nucleotide sequence ID" value="NZ_QZCE01000001.1"/>
</dbReference>
<protein>
    <recommendedName>
        <fullName evidence="2">peptidylprolyl isomerase</fullName>
        <ecNumber evidence="2">5.2.1.8</ecNumber>
    </recommendedName>
</protein>
<gene>
    <name evidence="8" type="ORF">D0962_02925</name>
</gene>
<evidence type="ECO:0000256" key="1">
    <source>
        <dbReference type="ARBA" id="ARBA00000971"/>
    </source>
</evidence>
<dbReference type="InterPro" id="IPR000297">
    <property type="entry name" value="PPIase_PpiC"/>
</dbReference>
<dbReference type="SUPFAM" id="SSF54534">
    <property type="entry name" value="FKBP-like"/>
    <property type="match status" value="1"/>
</dbReference>
<evidence type="ECO:0000256" key="6">
    <source>
        <dbReference type="PROSITE-ProRule" id="PRU00278"/>
    </source>
</evidence>
<keyword evidence="4 6" id="KW-0697">Rotamase</keyword>
<dbReference type="Pfam" id="PF00639">
    <property type="entry name" value="Rotamase"/>
    <property type="match status" value="1"/>
</dbReference>
<reference evidence="8 9" key="1">
    <citation type="journal article" date="2020" name="Microb. Ecol.">
        <title>Ecogenomics of the Marine Benthic Filamentous Cyanobacterium Adonisia.</title>
        <authorList>
            <person name="Walter J.M."/>
            <person name="Coutinho F.H."/>
            <person name="Leomil L."/>
            <person name="Hargreaves P.I."/>
            <person name="Campeao M.E."/>
            <person name="Vieira V.V."/>
            <person name="Silva B.S."/>
            <person name="Fistarol G.O."/>
            <person name="Salomon P.S."/>
            <person name="Sawabe T."/>
            <person name="Mino S."/>
            <person name="Hosokawa M."/>
            <person name="Miyashita H."/>
            <person name="Maruyama F."/>
            <person name="van Verk M.C."/>
            <person name="Dutilh B.E."/>
            <person name="Thompson C.C."/>
            <person name="Thompson F.L."/>
        </authorList>
    </citation>
    <scope>NUCLEOTIDE SEQUENCE [LARGE SCALE GENOMIC DNA]</scope>
    <source>
        <strain evidence="8 9">CCMR0082</strain>
    </source>
</reference>
<dbReference type="PANTHER" id="PTHR47245:SF1">
    <property type="entry name" value="FOLDASE PROTEIN PRSA"/>
    <property type="match status" value="1"/>
</dbReference>
<keyword evidence="5 6" id="KW-0413">Isomerase</keyword>
<name>A0A6M0RZV6_9CYAN</name>
<dbReference type="PROSITE" id="PS50198">
    <property type="entry name" value="PPIC_PPIASE_2"/>
    <property type="match status" value="1"/>
</dbReference>
<dbReference type="EC" id="5.2.1.8" evidence="2"/>
<evidence type="ECO:0000256" key="3">
    <source>
        <dbReference type="ARBA" id="ARBA00022729"/>
    </source>
</evidence>
<comment type="caution">
    <text evidence="8">The sequence shown here is derived from an EMBL/GenBank/DDBJ whole genome shotgun (WGS) entry which is preliminary data.</text>
</comment>
<dbReference type="EMBL" id="QZCE01000001">
    <property type="protein sequence ID" value="NEZ61737.1"/>
    <property type="molecule type" value="Genomic_DNA"/>
</dbReference>
<keyword evidence="3" id="KW-0732">Signal</keyword>
<dbReference type="GO" id="GO:0003755">
    <property type="term" value="F:peptidyl-prolyl cis-trans isomerase activity"/>
    <property type="evidence" value="ECO:0007669"/>
    <property type="project" value="UniProtKB-KW"/>
</dbReference>
<dbReference type="InterPro" id="IPR046357">
    <property type="entry name" value="PPIase_dom_sf"/>
</dbReference>
<evidence type="ECO:0000313" key="8">
    <source>
        <dbReference type="EMBL" id="NEZ61737.1"/>
    </source>
</evidence>
<sequence>MAAVLKIGKSELDIRTLLEQLHQHQLLPRLVQEVVVDQAIEDIECEPEAAYKKFCSQRNLLTEEQQQTWQAQNNLTQEQAYMLALRDAKIAKFKEDTWGNQTESYFLERKINLDRVLYSLIRTKDPSLAQELYFRLNDDGGSFADLARHYSEGQEAQTGGLIGPVELSVPHPMIGRMLSVSHPGQLWSPTPIGEWYVITRLEKFVPAQFDESMRQRLLDELFKKWLQETTQSTAVEPLLD</sequence>
<accession>A0A6M0RZV6</accession>
<evidence type="ECO:0000313" key="9">
    <source>
        <dbReference type="Proteomes" id="UP000473574"/>
    </source>
</evidence>
<comment type="catalytic activity">
    <reaction evidence="1">
        <text>[protein]-peptidylproline (omega=180) = [protein]-peptidylproline (omega=0)</text>
        <dbReference type="Rhea" id="RHEA:16237"/>
        <dbReference type="Rhea" id="RHEA-COMP:10747"/>
        <dbReference type="Rhea" id="RHEA-COMP:10748"/>
        <dbReference type="ChEBI" id="CHEBI:83833"/>
        <dbReference type="ChEBI" id="CHEBI:83834"/>
        <dbReference type="EC" id="5.2.1.8"/>
    </reaction>
</comment>
<evidence type="ECO:0000256" key="5">
    <source>
        <dbReference type="ARBA" id="ARBA00023235"/>
    </source>
</evidence>
<evidence type="ECO:0000259" key="7">
    <source>
        <dbReference type="PROSITE" id="PS50198"/>
    </source>
</evidence>
<feature type="domain" description="PpiC" evidence="7">
    <location>
        <begin position="108"/>
        <end position="203"/>
    </location>
</feature>
<dbReference type="Gene3D" id="3.10.50.40">
    <property type="match status" value="1"/>
</dbReference>